<feature type="compositionally biased region" description="Low complexity" evidence="2">
    <location>
        <begin position="1590"/>
        <end position="1620"/>
    </location>
</feature>
<dbReference type="Pfam" id="PF07529">
    <property type="entry name" value="HSA"/>
    <property type="match status" value="1"/>
</dbReference>
<feature type="compositionally biased region" description="Polar residues" evidence="2">
    <location>
        <begin position="1709"/>
        <end position="1724"/>
    </location>
</feature>
<dbReference type="CDD" id="cd00167">
    <property type="entry name" value="SANT"/>
    <property type="match status" value="1"/>
</dbReference>
<accession>A0ABD3CXG3</accession>
<feature type="compositionally biased region" description="Basic and acidic residues" evidence="2">
    <location>
        <begin position="1012"/>
        <end position="1023"/>
    </location>
</feature>
<dbReference type="Gene3D" id="1.10.10.60">
    <property type="entry name" value="Homeodomain-like"/>
    <property type="match status" value="1"/>
</dbReference>
<evidence type="ECO:0000313" key="5">
    <source>
        <dbReference type="EMBL" id="KAL3633325.1"/>
    </source>
</evidence>
<feature type="region of interest" description="Disordered" evidence="2">
    <location>
        <begin position="1313"/>
        <end position="1346"/>
    </location>
</feature>
<dbReference type="PANTHER" id="PTHR46774">
    <property type="entry name" value="CHROMATIN MODIFICATION-RELATED PROTEIN EAF1 A-RELATED"/>
    <property type="match status" value="1"/>
</dbReference>
<reference evidence="6" key="1">
    <citation type="journal article" date="2024" name="IScience">
        <title>Strigolactones Initiate the Formation of Haustorium-like Structures in Castilleja.</title>
        <authorList>
            <person name="Buerger M."/>
            <person name="Peterson D."/>
            <person name="Chory J."/>
        </authorList>
    </citation>
    <scope>NUCLEOTIDE SEQUENCE [LARGE SCALE GENOMIC DNA]</scope>
</reference>
<dbReference type="InterPro" id="IPR001005">
    <property type="entry name" value="SANT/Myb"/>
</dbReference>
<feature type="compositionally biased region" description="Polar residues" evidence="2">
    <location>
        <begin position="1313"/>
        <end position="1329"/>
    </location>
</feature>
<evidence type="ECO:0000256" key="1">
    <source>
        <dbReference type="ARBA" id="ARBA00022853"/>
    </source>
</evidence>
<dbReference type="InterPro" id="IPR014012">
    <property type="entry name" value="HSA_dom"/>
</dbReference>
<proteinExistence type="predicted"/>
<feature type="compositionally biased region" description="Polar residues" evidence="2">
    <location>
        <begin position="1738"/>
        <end position="1771"/>
    </location>
</feature>
<feature type="region of interest" description="Disordered" evidence="2">
    <location>
        <begin position="1695"/>
        <end position="1724"/>
    </location>
</feature>
<feature type="compositionally biased region" description="Polar residues" evidence="2">
    <location>
        <begin position="1470"/>
        <end position="1500"/>
    </location>
</feature>
<feature type="region of interest" description="Disordered" evidence="2">
    <location>
        <begin position="123"/>
        <end position="228"/>
    </location>
</feature>
<keyword evidence="1" id="KW-0156">Chromatin regulator</keyword>
<feature type="region of interest" description="Disordered" evidence="2">
    <location>
        <begin position="1009"/>
        <end position="1038"/>
    </location>
</feature>
<feature type="region of interest" description="Disordered" evidence="2">
    <location>
        <begin position="1431"/>
        <end position="1531"/>
    </location>
</feature>
<dbReference type="PROSITE" id="PS51204">
    <property type="entry name" value="HSA"/>
    <property type="match status" value="1"/>
</dbReference>
<name>A0ABD3CXG3_9LAMI</name>
<feature type="compositionally biased region" description="Polar residues" evidence="2">
    <location>
        <begin position="327"/>
        <end position="341"/>
    </location>
</feature>
<protein>
    <submittedName>
        <fullName evidence="5">Uncharacterized protein</fullName>
    </submittedName>
</protein>
<gene>
    <name evidence="5" type="ORF">CASFOL_022852</name>
</gene>
<dbReference type="InterPro" id="IPR044798">
    <property type="entry name" value="EAF1A/B"/>
</dbReference>
<feature type="compositionally biased region" description="Polar residues" evidence="2">
    <location>
        <begin position="1658"/>
        <end position="1683"/>
    </location>
</feature>
<feature type="domain" description="HSA" evidence="4">
    <location>
        <begin position="595"/>
        <end position="670"/>
    </location>
</feature>
<organism evidence="5 6">
    <name type="scientific">Castilleja foliolosa</name>
    <dbReference type="NCBI Taxonomy" id="1961234"/>
    <lineage>
        <taxon>Eukaryota</taxon>
        <taxon>Viridiplantae</taxon>
        <taxon>Streptophyta</taxon>
        <taxon>Embryophyta</taxon>
        <taxon>Tracheophyta</taxon>
        <taxon>Spermatophyta</taxon>
        <taxon>Magnoliopsida</taxon>
        <taxon>eudicotyledons</taxon>
        <taxon>Gunneridae</taxon>
        <taxon>Pentapetalae</taxon>
        <taxon>asterids</taxon>
        <taxon>lamiids</taxon>
        <taxon>Lamiales</taxon>
        <taxon>Orobanchaceae</taxon>
        <taxon>Pedicularideae</taxon>
        <taxon>Castillejinae</taxon>
        <taxon>Castilleja</taxon>
    </lineage>
</organism>
<evidence type="ECO:0000259" key="4">
    <source>
        <dbReference type="PROSITE" id="PS51204"/>
    </source>
</evidence>
<evidence type="ECO:0000256" key="2">
    <source>
        <dbReference type="SAM" id="MobiDB-lite"/>
    </source>
</evidence>
<feature type="compositionally biased region" description="Low complexity" evidence="2">
    <location>
        <begin position="1644"/>
        <end position="1657"/>
    </location>
</feature>
<dbReference type="PROSITE" id="PS50090">
    <property type="entry name" value="MYB_LIKE"/>
    <property type="match status" value="1"/>
</dbReference>
<evidence type="ECO:0000313" key="6">
    <source>
        <dbReference type="Proteomes" id="UP001632038"/>
    </source>
</evidence>
<dbReference type="Pfam" id="PF13921">
    <property type="entry name" value="Myb_DNA-bind_6"/>
    <property type="match status" value="1"/>
</dbReference>
<dbReference type="SMART" id="SM00573">
    <property type="entry name" value="HSA"/>
    <property type="match status" value="1"/>
</dbReference>
<feature type="region of interest" description="Disordered" evidence="2">
    <location>
        <begin position="313"/>
        <end position="341"/>
    </location>
</feature>
<feature type="compositionally biased region" description="Polar residues" evidence="2">
    <location>
        <begin position="1563"/>
        <end position="1589"/>
    </location>
</feature>
<feature type="region of interest" description="Disordered" evidence="2">
    <location>
        <begin position="1736"/>
        <end position="1783"/>
    </location>
</feature>
<dbReference type="EMBL" id="JAVIJP010000030">
    <property type="protein sequence ID" value="KAL3633325.1"/>
    <property type="molecule type" value="Genomic_DNA"/>
</dbReference>
<feature type="region of interest" description="Disordered" evidence="2">
    <location>
        <begin position="255"/>
        <end position="274"/>
    </location>
</feature>
<feature type="compositionally biased region" description="Basic residues" evidence="2">
    <location>
        <begin position="201"/>
        <end position="210"/>
    </location>
</feature>
<evidence type="ECO:0000259" key="3">
    <source>
        <dbReference type="PROSITE" id="PS50090"/>
    </source>
</evidence>
<sequence>MEGHKHCNQKYIFGMHGCSSTFVFVVNAEVDSMGGVVEGGVGIANKNSPRKAAIDKAHAELWQEYGVRDQRRKELEFLEKGGDPLDFKRWNDALVSVQSTSITDQHPDQFVTSEANGSFAFTASPHGDSVESSGRLGTTREPNSADNLMLFDADHGFSEGGRSLPRPSRSDVAPSKQLFQVDMSHKTREPGDPTTINIPRKAYKRRYRSKPNREGARSSSTDVILPRGGHGSSLASCYGPRDVKGLVTDAENQNISSFNQNSKPTSITCTLPKTANSKEQVDDIGLDNNIRSVESTKELTKGASVDAVSDTIASKSPPEDQIDQKSHSAAANTPNQMDSNGTETIQAMGEISTSGIECQPSGTPTKAENQSSSCQNYAHKSIKLLDSDSSCTPTILSVDGNTDSEMCTREINVYPNGNLQYQTSHDGNPVIESDKCVTEKKDSEDIDITNLVNPVIESDKCVTESASACQSQQDNGFSHLPQEKLNQIVKDQVIVVGSEAYGCTQLDSGSKLDDPSVDNLGLQNETFYDVRPIETNMDSVEVSTGLLTKVSTVHAATQTSFRPESKLEIKTDEDSILKEAKIIEAKRKRIGELSIVTCPAEVRQISHWDCVLEEMVWLANDFAQERIWKIAAASQVSYRVAVTCRLRKQRKSSDMDAKTIAHTLAKAVMEFWQLVQSRETSKELEQQRQKNGALSVQAYAVRLLKCIKPNIFLNQPEVPLTPDRISDLGVPDISWVDNLMEENLFYAVPPGAGETYRKSVESDVAHYEEMIHFRRMLRTVKNTEIVIFFEDVKWEAFLIFSKFATKIGSTVQEEVQRSACDAAADFEYQDNANVEVEWETNTYNTPVAFESSKSSIYGQKKRKHLTQAYGPRMNELGSDLVPIWCSEIKPVTQHSVLSVKRPGSSLNVSIPTKRMRTASRRLLSPFTAGTSGFVQVPNKADASSCDTNSFQDDCGLLFQNSLEVESTGEFQNQLPHDSLEVSTKPMKKKKAKHLSASYEQRCQIDSSLKNEQFQRDPMKKRSESYQLESNGNSGLLGQPMMKKPKLMRQSHDNSFDNILPSGGSMPSPVASQMSNMSNPNKFFKMLGRRGRGRKTKGLKMPAGQPGSGRPWSLFEDQALVVLVHDLGPNWELVGDAINNTLHFKCIFRKAKECKERHNYLMDGTSGDGAESAEDSGSSQPYPSTLPGIPKGSARQLFQRLQGPMEEDTLKSHFEKIMIIGQKLHYPRTQDPKQLQQPHSSHTVALSQVCPNNLNSGHILTPWDLCDVSGPDILSLGHQGLPPNGLAIPNQGAVNPMLPASGASSQLQVSSNMLISNNFPSSPDTLNPSPSRDGRYVGPKPGSLPADEQRLHKYNNQMIPGRNTPQPNISASTDRAVRMVPGVNGMGMMGIANRSLPMPRHGFQGIPTSPLVNPGCMVAPVMSSANMPAGVGATGQGSSMLKPRDNLHMMRPGLNQDTQRQSLMPPDIQIPGNSQGSPHFSGLNSPFSNQTPPPVSSSYPINHQPPHPISSQLPQVLSPRHPHYQGPCHAPNPQQQQAYAIRLVKERQLQHRLLQQQLPMQKNFEVQPQTSSPPTQGGIITQNVPSGSLTNQTGKQRQKQQNQLNRQHPQQKQQQAKAAKGVGRGNMSKVSTNGVSENPGEYVASKSNNQPSSSKNLKAYQSDSNNSCRHQQTPSQQKLVNPNQNVLQRVVQINSDSSNKLQDRDADTGQHPTNSSAETDTLTGLPQVTNDATIAVQASVPSIRQDVSTQPVPKPQQTSPTLHSQQQPQILQAGNGKTYEPRLD</sequence>
<dbReference type="GO" id="GO:0006325">
    <property type="term" value="P:chromatin organization"/>
    <property type="evidence" value="ECO:0007669"/>
    <property type="project" value="UniProtKB-KW"/>
</dbReference>
<feature type="region of interest" description="Disordered" evidence="2">
    <location>
        <begin position="1164"/>
        <end position="1190"/>
    </location>
</feature>
<comment type="caution">
    <text evidence="5">The sequence shown here is derived from an EMBL/GenBank/DDBJ whole genome shotgun (WGS) entry which is preliminary data.</text>
</comment>
<keyword evidence="6" id="KW-1185">Reference proteome</keyword>
<feature type="compositionally biased region" description="Polar residues" evidence="2">
    <location>
        <begin position="130"/>
        <end position="146"/>
    </location>
</feature>
<feature type="domain" description="Myb-like" evidence="3">
    <location>
        <begin position="1110"/>
        <end position="1161"/>
    </location>
</feature>
<dbReference type="PANTHER" id="PTHR46774:SF3">
    <property type="entry name" value="CHROMATIN MODIFICATION-RELATED PROTEIN EAF1 A-RELATED"/>
    <property type="match status" value="1"/>
</dbReference>
<feature type="region of interest" description="Disordered" evidence="2">
    <location>
        <begin position="1563"/>
        <end position="1683"/>
    </location>
</feature>
<feature type="compositionally biased region" description="Polar residues" evidence="2">
    <location>
        <begin position="1024"/>
        <end position="1035"/>
    </location>
</feature>
<dbReference type="Proteomes" id="UP001632038">
    <property type="component" value="Unassembled WGS sequence"/>
</dbReference>